<evidence type="ECO:0000256" key="1">
    <source>
        <dbReference type="ARBA" id="ARBA00001966"/>
    </source>
</evidence>
<keyword evidence="2" id="KW-0963">Cytoplasm</keyword>
<dbReference type="EC" id="1.8.4.10" evidence="9"/>
<keyword evidence="3" id="KW-0479">Metal-binding</keyword>
<evidence type="ECO:0000256" key="2">
    <source>
        <dbReference type="ARBA" id="ARBA00022490"/>
    </source>
</evidence>
<dbReference type="EMBL" id="CP012175">
    <property type="protein sequence ID" value="AKV80764.1"/>
    <property type="molecule type" value="Genomic_DNA"/>
</dbReference>
<evidence type="ECO:0000256" key="12">
    <source>
        <dbReference type="ARBA" id="ARBA00032041"/>
    </source>
</evidence>
<evidence type="ECO:0000313" key="23">
    <source>
        <dbReference type="Proteomes" id="UP000061362"/>
    </source>
</evidence>
<evidence type="ECO:0000313" key="22">
    <source>
        <dbReference type="Proteomes" id="UP000056255"/>
    </source>
</evidence>
<evidence type="ECO:0000313" key="18">
    <source>
        <dbReference type="EMBL" id="AKV78519.1"/>
    </source>
</evidence>
<evidence type="ECO:0000313" key="24">
    <source>
        <dbReference type="Proteomes" id="UP000062398"/>
    </source>
</evidence>
<evidence type="ECO:0000256" key="8">
    <source>
        <dbReference type="ARBA" id="ARBA00024327"/>
    </source>
</evidence>
<dbReference type="EMBL" id="CP012174">
    <property type="protein sequence ID" value="AKV78519.1"/>
    <property type="molecule type" value="Genomic_DNA"/>
</dbReference>
<proteinExistence type="inferred from homology"/>
<evidence type="ECO:0000256" key="6">
    <source>
        <dbReference type="ARBA" id="ARBA00023014"/>
    </source>
</evidence>
<dbReference type="Proteomes" id="UP000068832">
    <property type="component" value="Chromosome"/>
</dbReference>
<dbReference type="CDD" id="cd23945">
    <property type="entry name" value="PAPS_reductase"/>
    <property type="match status" value="1"/>
</dbReference>
<dbReference type="GO" id="GO:0004604">
    <property type="term" value="F:phosphoadenylyl-sulfate reductase (thioredoxin) activity"/>
    <property type="evidence" value="ECO:0007669"/>
    <property type="project" value="InterPro"/>
</dbReference>
<dbReference type="GeneID" id="97613954"/>
<dbReference type="EMBL" id="CP012173">
    <property type="protein sequence ID" value="AKV76266.1"/>
    <property type="molecule type" value="Genomic_DNA"/>
</dbReference>
<dbReference type="Proteomes" id="UP000062475">
    <property type="component" value="Chromosome"/>
</dbReference>
<dbReference type="NCBIfam" id="TIGR02055">
    <property type="entry name" value="APS_reductase"/>
    <property type="match status" value="1"/>
</dbReference>
<dbReference type="GO" id="GO:0019344">
    <property type="term" value="P:cysteine biosynthetic process"/>
    <property type="evidence" value="ECO:0007669"/>
    <property type="project" value="InterPro"/>
</dbReference>
<dbReference type="AlphaFoldDB" id="A0A088E3Y0"/>
<evidence type="ECO:0000256" key="9">
    <source>
        <dbReference type="ARBA" id="ARBA00024386"/>
    </source>
</evidence>
<name>A0A088E3Y0_9CREN</name>
<evidence type="ECO:0000256" key="11">
    <source>
        <dbReference type="ARBA" id="ARBA00030894"/>
    </source>
</evidence>
<evidence type="ECO:0000256" key="4">
    <source>
        <dbReference type="ARBA" id="ARBA00023002"/>
    </source>
</evidence>
<dbReference type="GO" id="GO:0046872">
    <property type="term" value="F:metal ion binding"/>
    <property type="evidence" value="ECO:0007669"/>
    <property type="project" value="UniProtKB-KW"/>
</dbReference>
<dbReference type="Proteomes" id="UP000056255">
    <property type="component" value="Chromosome"/>
</dbReference>
<dbReference type="EMBL" id="CP012172">
    <property type="protein sequence ID" value="AKV74027.1"/>
    <property type="molecule type" value="Genomic_DNA"/>
</dbReference>
<dbReference type="Proteomes" id="UP000029084">
    <property type="component" value="Chromosome"/>
</dbReference>
<dbReference type="InterPro" id="IPR014729">
    <property type="entry name" value="Rossmann-like_a/b/a_fold"/>
</dbReference>
<reference evidence="15 21" key="1">
    <citation type="journal article" date="2014" name="J. Bacteriol.">
        <title>Role of an Archaeal PitA Transporter in the Copper and Arsenic Resistance of Metallosphaera sedula, an Extreme Thermoacidophile.</title>
        <authorList>
            <person name="McCarthy S."/>
            <person name="Ai C."/>
            <person name="Wheaton G."/>
            <person name="Tevatia R."/>
            <person name="Eckrich V."/>
            <person name="Kelly R."/>
            <person name="Blum P."/>
        </authorList>
    </citation>
    <scope>NUCLEOTIDE SEQUENCE [LARGE SCALE GENOMIC DNA]</scope>
    <source>
        <strain evidence="15 21">CuR1</strain>
    </source>
</reference>
<dbReference type="HAMAP" id="MF_00063">
    <property type="entry name" value="CysH"/>
    <property type="match status" value="1"/>
</dbReference>
<organism evidence="15 21">
    <name type="scientific">Metallosphaera sedula</name>
    <dbReference type="NCBI Taxonomy" id="43687"/>
    <lineage>
        <taxon>Archaea</taxon>
        <taxon>Thermoproteota</taxon>
        <taxon>Thermoprotei</taxon>
        <taxon>Sulfolobales</taxon>
        <taxon>Sulfolobaceae</taxon>
        <taxon>Metallosphaera</taxon>
    </lineage>
</organism>
<evidence type="ECO:0000313" key="25">
    <source>
        <dbReference type="Proteomes" id="UP000062475"/>
    </source>
</evidence>
<evidence type="ECO:0000256" key="10">
    <source>
        <dbReference type="ARBA" id="ARBA00029514"/>
    </source>
</evidence>
<keyword evidence="6" id="KW-0411">Iron-sulfur</keyword>
<reference evidence="20 22" key="3">
    <citation type="submission" date="2015-07" db="EMBL/GenBank/DDBJ databases">
        <title>Physiological, transcriptional responses and genome re-sequencing of acid resistant extremely thermoacidophilic Metallosphaera sedula SARC-M1.</title>
        <authorList>
            <person name="Ai C."/>
            <person name="McCarthy S."/>
            <person name="Eckrich V."/>
            <person name="Rudrappa D."/>
            <person name="Qiu G."/>
            <person name="Blum P."/>
        </authorList>
    </citation>
    <scope>NUCLEOTIDE SEQUENCE [LARGE SCALE GENOMIC DNA]</scope>
    <source>
        <strain evidence="20 22">SARC-M1</strain>
    </source>
</reference>
<reference evidence="23 24" key="2">
    <citation type="journal article" date="2015" name="Genome Announc.">
        <title>Complete Genome Sequences of Evolved Arsenate-Resistant Metallosphaera sedula Strains.</title>
        <authorList>
            <person name="Ai C."/>
            <person name="McCarthy S."/>
            <person name="Schackwitz W."/>
            <person name="Martin J."/>
            <person name="Lipzen A."/>
            <person name="Blum P."/>
        </authorList>
    </citation>
    <scope>NUCLEOTIDE SEQUENCE [LARGE SCALE GENOMIC DNA]</scope>
    <source>
        <strain evidence="18 24">ARS120-1</strain>
        <strain evidence="19 23">ARS120-2</strain>
        <strain evidence="16 26">ARS50-1</strain>
        <strain evidence="17 25">ARS50-2</strain>
    </source>
</reference>
<evidence type="ECO:0000256" key="5">
    <source>
        <dbReference type="ARBA" id="ARBA00023004"/>
    </source>
</evidence>
<dbReference type="Gene3D" id="3.40.50.620">
    <property type="entry name" value="HUPs"/>
    <property type="match status" value="1"/>
</dbReference>
<dbReference type="Pfam" id="PF01507">
    <property type="entry name" value="PAPS_reduct"/>
    <property type="match status" value="1"/>
</dbReference>
<evidence type="ECO:0000313" key="16">
    <source>
        <dbReference type="EMBL" id="AKV74027.1"/>
    </source>
</evidence>
<dbReference type="NCBIfam" id="NF002537">
    <property type="entry name" value="PRK02090.1"/>
    <property type="match status" value="1"/>
</dbReference>
<evidence type="ECO:0000256" key="7">
    <source>
        <dbReference type="ARBA" id="ARBA00024298"/>
    </source>
</evidence>
<dbReference type="Proteomes" id="UP000062398">
    <property type="component" value="Chromosome"/>
</dbReference>
<dbReference type="SUPFAM" id="SSF52402">
    <property type="entry name" value="Adenine nucleotide alpha hydrolases-like"/>
    <property type="match status" value="1"/>
</dbReference>
<evidence type="ECO:0000313" key="19">
    <source>
        <dbReference type="EMBL" id="AKV80764.1"/>
    </source>
</evidence>
<gene>
    <name evidence="15" type="primary">cysH</name>
    <name evidence="15" type="ORF">HA72_0962</name>
    <name evidence="16" type="ORF">MsedA_0977</name>
    <name evidence="17" type="ORF">MsedB_0978</name>
    <name evidence="18" type="ORF">MsedC_0977</name>
    <name evidence="19" type="ORF">MsedD_0978</name>
    <name evidence="20" type="ORF">MsedE_0978</name>
</gene>
<dbReference type="PATRIC" id="fig|43687.5.peg.994"/>
<dbReference type="OMA" id="PIARWTQ"/>
<dbReference type="GO" id="GO:0051536">
    <property type="term" value="F:iron-sulfur cluster binding"/>
    <property type="evidence" value="ECO:0007669"/>
    <property type="project" value="UniProtKB-KW"/>
</dbReference>
<dbReference type="NCBIfam" id="TIGR00434">
    <property type="entry name" value="cysH"/>
    <property type="match status" value="1"/>
</dbReference>
<dbReference type="PIRSF" id="PIRSF000857">
    <property type="entry name" value="PAPS_reductase"/>
    <property type="match status" value="1"/>
</dbReference>
<dbReference type="RefSeq" id="WP_012020920.1">
    <property type="nucleotide sequence ID" value="NZ_CP008822.1"/>
</dbReference>
<dbReference type="EMBL" id="CP012176">
    <property type="protein sequence ID" value="AKV83006.1"/>
    <property type="molecule type" value="Genomic_DNA"/>
</dbReference>
<dbReference type="PANTHER" id="PTHR46482">
    <property type="entry name" value="5'-ADENYLYLSULFATE REDUCTASE 3, CHLOROPLASTIC"/>
    <property type="match status" value="1"/>
</dbReference>
<evidence type="ECO:0000313" key="26">
    <source>
        <dbReference type="Proteomes" id="UP000068832"/>
    </source>
</evidence>
<dbReference type="InterPro" id="IPR004511">
    <property type="entry name" value="PAPS/APS_Rdtase"/>
</dbReference>
<dbReference type="Proteomes" id="UP000061362">
    <property type="component" value="Chromosome"/>
</dbReference>
<evidence type="ECO:0000256" key="3">
    <source>
        <dbReference type="ARBA" id="ARBA00022723"/>
    </source>
</evidence>
<evidence type="ECO:0000313" key="20">
    <source>
        <dbReference type="EMBL" id="AKV83006.1"/>
    </source>
</evidence>
<feature type="domain" description="Phosphoadenosine phosphosulphate reductase" evidence="14">
    <location>
        <begin position="36"/>
        <end position="210"/>
    </location>
</feature>
<dbReference type="InterPro" id="IPR011798">
    <property type="entry name" value="APS_reductase"/>
</dbReference>
<comment type="pathway">
    <text evidence="8">Sulfur metabolism; hydrogen sulfide biosynthesis; sulfite from sulfate.</text>
</comment>
<evidence type="ECO:0000259" key="14">
    <source>
        <dbReference type="Pfam" id="PF01507"/>
    </source>
</evidence>
<comment type="catalytic activity">
    <reaction evidence="13">
        <text>[thioredoxin]-disulfide + sulfite + AMP + 2 H(+) = adenosine 5'-phosphosulfate + [thioredoxin]-dithiol</text>
        <dbReference type="Rhea" id="RHEA:21976"/>
        <dbReference type="Rhea" id="RHEA-COMP:10698"/>
        <dbReference type="Rhea" id="RHEA-COMP:10700"/>
        <dbReference type="ChEBI" id="CHEBI:15378"/>
        <dbReference type="ChEBI" id="CHEBI:17359"/>
        <dbReference type="ChEBI" id="CHEBI:29950"/>
        <dbReference type="ChEBI" id="CHEBI:50058"/>
        <dbReference type="ChEBI" id="CHEBI:58243"/>
        <dbReference type="ChEBI" id="CHEBI:456215"/>
        <dbReference type="EC" id="1.8.4.10"/>
    </reaction>
</comment>
<evidence type="ECO:0000313" key="21">
    <source>
        <dbReference type="Proteomes" id="UP000029084"/>
    </source>
</evidence>
<evidence type="ECO:0000313" key="17">
    <source>
        <dbReference type="EMBL" id="AKV76266.1"/>
    </source>
</evidence>
<evidence type="ECO:0000256" key="13">
    <source>
        <dbReference type="ARBA" id="ARBA00048441"/>
    </source>
</evidence>
<comment type="cofactor">
    <cofactor evidence="1">
        <name>[4Fe-4S] cluster</name>
        <dbReference type="ChEBI" id="CHEBI:49883"/>
    </cofactor>
</comment>
<evidence type="ECO:0000313" key="15">
    <source>
        <dbReference type="EMBL" id="AIM27119.1"/>
    </source>
</evidence>
<dbReference type="PANTHER" id="PTHR46482:SF9">
    <property type="entry name" value="5'-ADENYLYLSULFATE REDUCTASE 1, CHLOROPLASTIC"/>
    <property type="match status" value="1"/>
</dbReference>
<comment type="function">
    <text evidence="7">Catalyzes the formation of sulfite from adenosine 5'-phosphosulfate (APS) using thioredoxin as an electron donor.</text>
</comment>
<keyword evidence="5" id="KW-0408">Iron</keyword>
<dbReference type="InterPro" id="IPR002500">
    <property type="entry name" value="PAPS_reduct_dom"/>
</dbReference>
<protein>
    <recommendedName>
        <fullName evidence="10">Adenosine 5'-phosphosulfate reductase</fullName>
        <ecNumber evidence="9">1.8.4.10</ecNumber>
    </recommendedName>
    <alternativeName>
        <fullName evidence="12">5'-adenylylsulfate reductase</fullName>
    </alternativeName>
    <alternativeName>
        <fullName evidence="11">Thioredoxin-dependent 5'-adenylylsulfate reductase</fullName>
    </alternativeName>
</protein>
<sequence>MSRFKEEEIAVLSREMETMSAERIIGWAVENFQDRLAIASSFQVEDMVILDIASRYGKVRVFTIDTGRLPQETYDLIDVVRERYGIKVEVFFPKPEDVEKMVREHGVNLFYNSVKLRQMCCWNRKVKPLKRALEGIDAWMTGLRREQWETRSSVRKIEVDTIHGNIVKINPLADWTWEQVWKYVKEKDVPYNALYNKGYMSIGCLPCTRPVRPGEHPRAGRWWWEQGNKECGIHVGGE</sequence>
<dbReference type="OrthoDB" id="14887at2157"/>
<keyword evidence="4 15" id="KW-0560">Oxidoreductase</keyword>
<dbReference type="GO" id="GO:0043866">
    <property type="term" value="F:adenylyl-sulfate reductase (thioredoxin) activity"/>
    <property type="evidence" value="ECO:0007669"/>
    <property type="project" value="UniProtKB-EC"/>
</dbReference>
<dbReference type="GO" id="GO:0019379">
    <property type="term" value="P:sulfate assimilation, phosphoadenylyl sulfate reduction by phosphoadenylyl-sulfate reductase (thioredoxin)"/>
    <property type="evidence" value="ECO:0007669"/>
    <property type="project" value="InterPro"/>
</dbReference>
<dbReference type="EMBL" id="CP008822">
    <property type="protein sequence ID" value="AIM27119.1"/>
    <property type="molecule type" value="Genomic_DNA"/>
</dbReference>
<accession>A0A088E3Y0</accession>